<keyword evidence="1" id="KW-0732">Signal</keyword>
<accession>A0A411PG53</accession>
<dbReference type="KEGG" id="smai:EXU30_06415"/>
<organism evidence="2 3">
    <name type="scientific">Shewanella maritima</name>
    <dbReference type="NCBI Taxonomy" id="2520507"/>
    <lineage>
        <taxon>Bacteria</taxon>
        <taxon>Pseudomonadati</taxon>
        <taxon>Pseudomonadota</taxon>
        <taxon>Gammaproteobacteria</taxon>
        <taxon>Alteromonadales</taxon>
        <taxon>Shewanellaceae</taxon>
        <taxon>Shewanella</taxon>
    </lineage>
</organism>
<dbReference type="RefSeq" id="WP_130598430.1">
    <property type="nucleotide sequence ID" value="NZ_CP036200.1"/>
</dbReference>
<gene>
    <name evidence="2" type="ORF">EXU30_06415</name>
</gene>
<evidence type="ECO:0000313" key="2">
    <source>
        <dbReference type="EMBL" id="QBF82370.1"/>
    </source>
</evidence>
<dbReference type="OrthoDB" id="5771486at2"/>
<feature type="signal peptide" evidence="1">
    <location>
        <begin position="1"/>
        <end position="18"/>
    </location>
</feature>
<protein>
    <submittedName>
        <fullName evidence="2">TAT leader-containing periplasmic protein</fullName>
    </submittedName>
</protein>
<dbReference type="EMBL" id="CP036200">
    <property type="protein sequence ID" value="QBF82370.1"/>
    <property type="molecule type" value="Genomic_DNA"/>
</dbReference>
<evidence type="ECO:0000313" key="3">
    <source>
        <dbReference type="Proteomes" id="UP000291106"/>
    </source>
</evidence>
<dbReference type="AlphaFoldDB" id="A0A411PG53"/>
<reference evidence="2 3" key="1">
    <citation type="submission" date="2019-02" db="EMBL/GenBank/DDBJ databases">
        <title>Shewanella sp. D4-2 isolated from Dokdo Island.</title>
        <authorList>
            <person name="Baek K."/>
        </authorList>
    </citation>
    <scope>NUCLEOTIDE SEQUENCE [LARGE SCALE GENOMIC DNA]</scope>
    <source>
        <strain evidence="2 3">D4-2</strain>
    </source>
</reference>
<evidence type="ECO:0000256" key="1">
    <source>
        <dbReference type="SAM" id="SignalP"/>
    </source>
</evidence>
<name>A0A411PG53_9GAMM</name>
<keyword evidence="3" id="KW-1185">Reference proteome</keyword>
<sequence length="168" mass="19009">MKRRTFITGAFVGTAALALGVNLSTSYVDEDNSENAHRMIFAALIPIFLEGALPDVASHKEQAINRTLNNIADTLKVLPDDQRDELLELLDMLESRFSLLLLTGSLTPLIMRQPKQLVSMLESWRHHFIELLQTAYLGLREVVMASYYASPEHWGRMQYSKPSFLVSD</sequence>
<dbReference type="Proteomes" id="UP000291106">
    <property type="component" value="Chromosome"/>
</dbReference>
<proteinExistence type="predicted"/>
<feature type="chain" id="PRO_5019543156" evidence="1">
    <location>
        <begin position="19"/>
        <end position="168"/>
    </location>
</feature>